<dbReference type="InterPro" id="IPR045619">
    <property type="entry name" value="DUF6443"/>
</dbReference>
<proteinExistence type="predicted"/>
<feature type="domain" description="DUF6443" evidence="2">
    <location>
        <begin position="454"/>
        <end position="588"/>
    </location>
</feature>
<name>A0A562TR83_9SPHI</name>
<evidence type="ECO:0000259" key="2">
    <source>
        <dbReference type="Pfam" id="PF20041"/>
    </source>
</evidence>
<evidence type="ECO:0000259" key="1">
    <source>
        <dbReference type="Pfam" id="PF19408"/>
    </source>
</evidence>
<gene>
    <name evidence="3" type="ORF">JN11_04258</name>
</gene>
<comment type="caution">
    <text evidence="3">The sequence shown here is derived from an EMBL/GenBank/DDBJ whole genome shotgun (WGS) entry which is preliminary data.</text>
</comment>
<evidence type="ECO:0000313" key="3">
    <source>
        <dbReference type="EMBL" id="TWI95983.1"/>
    </source>
</evidence>
<dbReference type="RefSeq" id="WP_144915805.1">
    <property type="nucleotide sequence ID" value="NZ_VLLI01000014.1"/>
</dbReference>
<feature type="domain" description="PKD-like" evidence="1">
    <location>
        <begin position="58"/>
        <end position="140"/>
    </location>
</feature>
<dbReference type="SUPFAM" id="SSF53474">
    <property type="entry name" value="alpha/beta-Hydrolases"/>
    <property type="match status" value="1"/>
</dbReference>
<organism evidence="3 4">
    <name type="scientific">Mucilaginibacter frigoritolerans</name>
    <dbReference type="NCBI Taxonomy" id="652788"/>
    <lineage>
        <taxon>Bacteria</taxon>
        <taxon>Pseudomonadati</taxon>
        <taxon>Bacteroidota</taxon>
        <taxon>Sphingobacteriia</taxon>
        <taxon>Sphingobacteriales</taxon>
        <taxon>Sphingobacteriaceae</taxon>
        <taxon>Mucilaginibacter</taxon>
    </lineage>
</organism>
<dbReference type="InterPro" id="IPR022385">
    <property type="entry name" value="Rhs_assc_core"/>
</dbReference>
<dbReference type="EMBL" id="VLLI01000014">
    <property type="protein sequence ID" value="TWI95983.1"/>
    <property type="molecule type" value="Genomic_DNA"/>
</dbReference>
<keyword evidence="4" id="KW-1185">Reference proteome</keyword>
<dbReference type="Proteomes" id="UP000317010">
    <property type="component" value="Unassembled WGS sequence"/>
</dbReference>
<sequence length="1582" mass="172142">MFSNILYRAEKKYAFIGLSEQRKSFKKTITMLVFLFGIIFFSTSVQAQIRTLVISGSPGMPGPITGSTNVSAGTTLNYSISPVANATSYNWAIVPSSAGTVSGTSILGTVTWNTSYGGTATLQVSAVNSSGSSPPQTLSVTVAVPVIPGIITAASTTIDYNSSPTITATSASGGNGTFSYQWQSSIDGASDDWTSISGATGLTLPTDDITSNTYFRLFITSGSSSAASNTVLINVYPQLVSGLVINGSQSINYNTQPAALSVGNATGGSGSISYQWQISSTGAPGSYTDISNATGTNYSPPVLTSTTYYQLEAISGDVTVSSIPIVITVYPQLTVNISPASQSIYPGNPAQKLNAIVTGGNGTYTYLWQSNTTGSGPGANWVNITGATGQVYDPTPTGSPLAVNTYYQLIVTSNGVTVSNVASINVTDCTPLNTMLSSNVNFIEISTPRTAGITNAEGLVNRTACDLEQTIEYFDGLGRPLQTIQVAGSPNQNDFIQPFAYDQFGRGSVKYLPYTSDTPTPGAYQPNALTGTGGYTGGAQYQFYNTGGQDHVNTNFPYSGTNYEPSPLDRVVESAAPGASWQLSTDNVSGGGHTVTADYESNDQSVFNPATLVDNPGSRMVALYTVTINSDQSRTLTRTNNTATYNNGMLYLTITRNENWNAATDGCLNTTEEYKDMLGRIVLKRTYNQAGGALQMLSTYYVYDDFGLLAFVLPPGSNPDAATAISQATLDNICYQYRYDGRKRLTQKKLPGKGWEFTVYNTIDQVVMTQDANQRNQAPQSWINTKYDGVGRVINTGIWTYSGSVADASISTPSQTEVLWLTNFYKTTTDPKWEARASGTLSGYDGLSDPAGQTKNFLTLNFYDDYLATNWIPVAYSAPANASTMTTGLLTASFTNVLGTTQTLAKVIYYDDLGRSTSVYSQHYFNAVFNPDNHDLITTTYSFTNVPTTVTRQHFIHRTLNTTPVVTVFNKYDYDHMDRRLNTWEQITNGTRPADALTLLSNIEYNEIGQLLTKSIHSTDGVNFLQYVFNTYNERGWLVTSDASLFAMQLNYNTGANPQYNGNIAAQLYGTLLNLNNRFNYTYDNLNRLMSGTSTDNNYSESGISYDMEGNINTLSRVYGGTLIDNLSYTYNGNQLGSVNDLSADASGTGYKSGNWTYAYDVNGNMTTDNSKGITTSYNLLDLPQSIPALNTTYIYTADGQKVRRVIGTTATDYINGIEYDGAINSETITFIQTEEGRAIPNGTTAYNYEYNLTDHLGNVRLTFDSSTGVARTVQQDNYMPFGMDISASPVVSPQNLYLYNKKELQLNTQLYDYGARFYDPVIARWTAVDKESEKYESYTPYAYVLNRPTVAVDPDGKRIYFIGGANNDQDGWNYIQRWQQTFAKNGINDFHRMNESNGKYHDIMFTNNYRNSATEPVIVSAGRFAASTGETRPVQNETIDKTVADYKKDLQDHPLKEGEQFNMVGYSYGSVLQAQAAIKLANSGQVIDNLVLIGSPISDKSDLYNDLTSNKNIKNVIRYDIKGDAISNPQGVYDFLIKGGLIQGGGQGDKAHHFDAARPGAQANQLMDTIVKWLQQQGVKN</sequence>
<dbReference type="Pfam" id="PF19408">
    <property type="entry name" value="PKD_6"/>
    <property type="match status" value="1"/>
</dbReference>
<dbReference type="Pfam" id="PF20041">
    <property type="entry name" value="DUF6443"/>
    <property type="match status" value="1"/>
</dbReference>
<accession>A0A562TR83</accession>
<dbReference type="InterPro" id="IPR045829">
    <property type="entry name" value="PKD_6"/>
</dbReference>
<dbReference type="NCBIfam" id="TIGR03696">
    <property type="entry name" value="Rhs_assc_core"/>
    <property type="match status" value="1"/>
</dbReference>
<protein>
    <submittedName>
        <fullName evidence="3">RHS repeat-associated protein</fullName>
    </submittedName>
</protein>
<evidence type="ECO:0000313" key="4">
    <source>
        <dbReference type="Proteomes" id="UP000317010"/>
    </source>
</evidence>
<reference evidence="3 4" key="1">
    <citation type="submission" date="2019-07" db="EMBL/GenBank/DDBJ databases">
        <title>Genomic Encyclopedia of Archaeal and Bacterial Type Strains, Phase II (KMG-II): from individual species to whole genera.</title>
        <authorList>
            <person name="Goeker M."/>
        </authorList>
    </citation>
    <scope>NUCLEOTIDE SEQUENCE [LARGE SCALE GENOMIC DNA]</scope>
    <source>
        <strain evidence="3 4">ATCC BAA-1854</strain>
    </source>
</reference>
<dbReference type="InterPro" id="IPR029058">
    <property type="entry name" value="AB_hydrolase_fold"/>
</dbReference>
<dbReference type="Gene3D" id="2.180.10.10">
    <property type="entry name" value="RHS repeat-associated core"/>
    <property type="match status" value="1"/>
</dbReference>
<dbReference type="OrthoDB" id="5726170at2"/>
<dbReference type="Gene3D" id="2.60.40.2700">
    <property type="match status" value="1"/>
</dbReference>